<evidence type="ECO:0000313" key="10">
    <source>
        <dbReference type="Proteomes" id="UP000186583"/>
    </source>
</evidence>
<evidence type="ECO:0000256" key="7">
    <source>
        <dbReference type="SAM" id="Phobius"/>
    </source>
</evidence>
<comment type="caution">
    <text evidence="9">The sequence shown here is derived from an EMBL/GenBank/DDBJ whole genome shotgun (WGS) entry which is preliminary data.</text>
</comment>
<feature type="transmembrane region" description="Helical" evidence="7">
    <location>
        <begin position="21"/>
        <end position="46"/>
    </location>
</feature>
<reference evidence="9 10" key="1">
    <citation type="submission" date="2016-11" db="EMBL/GenBank/DDBJ databases">
        <title>Draft Genome Assembly of Colletotrichum chlorophyti a pathogen of herbaceous plants.</title>
        <authorList>
            <person name="Gan P."/>
            <person name="Narusaka M."/>
            <person name="Tsushima A."/>
            <person name="Narusaka Y."/>
            <person name="Takano Y."/>
            <person name="Shirasu K."/>
        </authorList>
    </citation>
    <scope>NUCLEOTIDE SEQUENCE [LARGE SCALE GENOMIC DNA]</scope>
    <source>
        <strain evidence="9 10">NTL11</strain>
    </source>
</reference>
<evidence type="ECO:0000256" key="3">
    <source>
        <dbReference type="ARBA" id="ARBA00022989"/>
    </source>
</evidence>
<evidence type="ECO:0000256" key="2">
    <source>
        <dbReference type="ARBA" id="ARBA00022692"/>
    </source>
</evidence>
<feature type="transmembrane region" description="Helical" evidence="7">
    <location>
        <begin position="66"/>
        <end position="88"/>
    </location>
</feature>
<feature type="domain" description="Rhodopsin" evidence="8">
    <location>
        <begin position="2"/>
        <end position="166"/>
    </location>
</feature>
<gene>
    <name evidence="9" type="ORF">CCHL11_07044</name>
</gene>
<keyword evidence="10" id="KW-1185">Reference proteome</keyword>
<feature type="region of interest" description="Disordered" evidence="6">
    <location>
        <begin position="301"/>
        <end position="361"/>
    </location>
</feature>
<name>A0A1Q8RCM8_9PEZI</name>
<keyword evidence="2 7" id="KW-0812">Transmembrane</keyword>
<comment type="subcellular location">
    <subcellularLocation>
        <location evidence="1">Membrane</location>
        <topology evidence="1">Multi-pass membrane protein</topology>
    </subcellularLocation>
</comment>
<dbReference type="PANTHER" id="PTHR33048:SF47">
    <property type="entry name" value="INTEGRAL MEMBRANE PROTEIN-RELATED"/>
    <property type="match status" value="1"/>
</dbReference>
<evidence type="ECO:0000256" key="1">
    <source>
        <dbReference type="ARBA" id="ARBA00004141"/>
    </source>
</evidence>
<dbReference type="OrthoDB" id="3648173at2759"/>
<dbReference type="Proteomes" id="UP000186583">
    <property type="component" value="Unassembled WGS sequence"/>
</dbReference>
<evidence type="ECO:0000256" key="6">
    <source>
        <dbReference type="SAM" id="MobiDB-lite"/>
    </source>
</evidence>
<dbReference type="InterPro" id="IPR049326">
    <property type="entry name" value="Rhodopsin_dom_fungi"/>
</dbReference>
<dbReference type="PANTHER" id="PTHR33048">
    <property type="entry name" value="PTH11-LIKE INTEGRAL MEMBRANE PROTEIN (AFU_ORTHOLOGUE AFUA_5G11245)"/>
    <property type="match status" value="1"/>
</dbReference>
<proteinExistence type="inferred from homology"/>
<feature type="transmembrane region" description="Helical" evidence="7">
    <location>
        <begin position="100"/>
        <end position="123"/>
    </location>
</feature>
<keyword evidence="3 7" id="KW-1133">Transmembrane helix</keyword>
<accession>A0A1Q8RCM8</accession>
<evidence type="ECO:0000256" key="5">
    <source>
        <dbReference type="ARBA" id="ARBA00038359"/>
    </source>
</evidence>
<dbReference type="InterPro" id="IPR052337">
    <property type="entry name" value="SAT4-like"/>
</dbReference>
<keyword evidence="4 7" id="KW-0472">Membrane</keyword>
<evidence type="ECO:0000313" key="9">
    <source>
        <dbReference type="EMBL" id="OLN81893.1"/>
    </source>
</evidence>
<dbReference type="GO" id="GO:0016020">
    <property type="term" value="C:membrane"/>
    <property type="evidence" value="ECO:0007669"/>
    <property type="project" value="UniProtKB-SubCell"/>
</dbReference>
<sequence>MIKAAFLLQYRRVFPLPQFQTLCTIFLVFICAFGISQVVTVCLTCVPFQSLFDPSIPGKCISVLDWWLIGSSISLVTDVAILVMPIPLLKTLPLAMKQKLVLMATFGLGILTFSTCAISVVRITTLRQSSTSDDGTYDSVIAGIWSITELSCAIVCVCVPTLRPLLGWQSPRPRFRGYIEPNIDRSSDTELFTQSDAGTTSQKRPSKTFSRTVSSGDVDEETPSSQTDPQNQHQSNPGNRRGRKFDHPRIDLGDIPGLAAPPAVHTTPYHDSPKRVAERDMNHMTLPLTRVDTEEGVGFLSIEGPEPELPTPLKPPPRRHTDKCSSQEEPEYFGAVEWDESGQPRASRPSEPKPRGNVINAYTLGSPLRSFFRV</sequence>
<feature type="region of interest" description="Disordered" evidence="6">
    <location>
        <begin position="186"/>
        <end position="275"/>
    </location>
</feature>
<dbReference type="Pfam" id="PF20684">
    <property type="entry name" value="Fung_rhodopsin"/>
    <property type="match status" value="1"/>
</dbReference>
<evidence type="ECO:0000256" key="4">
    <source>
        <dbReference type="ARBA" id="ARBA00023136"/>
    </source>
</evidence>
<dbReference type="EMBL" id="MPGH01000240">
    <property type="protein sequence ID" value="OLN81893.1"/>
    <property type="molecule type" value="Genomic_DNA"/>
</dbReference>
<organism evidence="9 10">
    <name type="scientific">Colletotrichum chlorophyti</name>
    <dbReference type="NCBI Taxonomy" id="708187"/>
    <lineage>
        <taxon>Eukaryota</taxon>
        <taxon>Fungi</taxon>
        <taxon>Dikarya</taxon>
        <taxon>Ascomycota</taxon>
        <taxon>Pezizomycotina</taxon>
        <taxon>Sordariomycetes</taxon>
        <taxon>Hypocreomycetidae</taxon>
        <taxon>Glomerellales</taxon>
        <taxon>Glomerellaceae</taxon>
        <taxon>Colletotrichum</taxon>
    </lineage>
</organism>
<feature type="compositionally biased region" description="Polar residues" evidence="6">
    <location>
        <begin position="189"/>
        <end position="215"/>
    </location>
</feature>
<feature type="transmembrane region" description="Helical" evidence="7">
    <location>
        <begin position="143"/>
        <end position="166"/>
    </location>
</feature>
<dbReference type="AlphaFoldDB" id="A0A1Q8RCM8"/>
<protein>
    <recommendedName>
        <fullName evidence="8">Rhodopsin domain-containing protein</fullName>
    </recommendedName>
</protein>
<evidence type="ECO:0000259" key="8">
    <source>
        <dbReference type="Pfam" id="PF20684"/>
    </source>
</evidence>
<dbReference type="STRING" id="708187.A0A1Q8RCM8"/>
<feature type="compositionally biased region" description="Polar residues" evidence="6">
    <location>
        <begin position="223"/>
        <end position="238"/>
    </location>
</feature>
<comment type="similarity">
    <text evidence="5">Belongs to the SAT4 family.</text>
</comment>